<dbReference type="Proteomes" id="UP000181942">
    <property type="component" value="Unassembled WGS sequence"/>
</dbReference>
<dbReference type="AlphaFoldDB" id="A0A1I2VTN0"/>
<proteinExistence type="predicted"/>
<evidence type="ECO:0000313" key="3">
    <source>
        <dbReference type="Proteomes" id="UP000181942"/>
    </source>
</evidence>
<sequence>MAAAMGAAIGALGGLGGGWLALLGQGCQQQKQRETERGRWRDELRRDAYSACIASTKQLSVAWWKFADRVRKDGSDEEEWRVGFAEAHDAWVRFSEAVAAVSVAGPRTVVEAADTLRGAMYDLEVVGMDWFGAALREGHEHLGGWEKRLKQAAEAKREPDRAFQKAAREALGTERP</sequence>
<organism evidence="2 3">
    <name type="scientific">Streptomyces mirabilis</name>
    <dbReference type="NCBI Taxonomy" id="68239"/>
    <lineage>
        <taxon>Bacteria</taxon>
        <taxon>Bacillati</taxon>
        <taxon>Actinomycetota</taxon>
        <taxon>Actinomycetes</taxon>
        <taxon>Kitasatosporales</taxon>
        <taxon>Streptomycetaceae</taxon>
        <taxon>Streptomyces</taxon>
    </lineage>
</organism>
<name>A0A1I2VTN0_9ACTN</name>
<accession>A0A1I2VTN0</accession>
<dbReference type="EMBL" id="FONR01000032">
    <property type="protein sequence ID" value="SFG90511.1"/>
    <property type="molecule type" value="Genomic_DNA"/>
</dbReference>
<gene>
    <name evidence="2" type="ORF">SAMN02787118_13285</name>
</gene>
<evidence type="ECO:0000313" key="2">
    <source>
        <dbReference type="EMBL" id="SFG90511.1"/>
    </source>
</evidence>
<feature type="region of interest" description="Disordered" evidence="1">
    <location>
        <begin position="153"/>
        <end position="176"/>
    </location>
</feature>
<evidence type="ECO:0000256" key="1">
    <source>
        <dbReference type="SAM" id="MobiDB-lite"/>
    </source>
</evidence>
<protein>
    <submittedName>
        <fullName evidence="2">Uncharacterized protein</fullName>
    </submittedName>
</protein>
<reference evidence="2 3" key="1">
    <citation type="submission" date="2016-10" db="EMBL/GenBank/DDBJ databases">
        <authorList>
            <person name="de Groot N.N."/>
        </authorList>
    </citation>
    <scope>NUCLEOTIDE SEQUENCE [LARGE SCALE GENOMIC DNA]</scope>
    <source>
        <strain evidence="2 3">OK461</strain>
    </source>
</reference>